<feature type="domain" description="C2" evidence="2">
    <location>
        <begin position="1"/>
        <end position="119"/>
    </location>
</feature>
<proteinExistence type="predicted"/>
<evidence type="ECO:0000256" key="1">
    <source>
        <dbReference type="SAM" id="MobiDB-lite"/>
    </source>
</evidence>
<feature type="region of interest" description="Disordered" evidence="1">
    <location>
        <begin position="147"/>
        <end position="263"/>
    </location>
</feature>
<dbReference type="CDD" id="cd00030">
    <property type="entry name" value="C2"/>
    <property type="match status" value="2"/>
</dbReference>
<organism evidence="3">
    <name type="scientific">Hemiselmis andersenii</name>
    <name type="common">Cryptophyte alga</name>
    <dbReference type="NCBI Taxonomy" id="464988"/>
    <lineage>
        <taxon>Eukaryota</taxon>
        <taxon>Cryptophyceae</taxon>
        <taxon>Cryptomonadales</taxon>
        <taxon>Hemiselmidaceae</taxon>
        <taxon>Hemiselmis</taxon>
    </lineage>
</organism>
<evidence type="ECO:0000313" key="3">
    <source>
        <dbReference type="EMBL" id="CAD8739213.1"/>
    </source>
</evidence>
<accession>A0A7S0TLK2</accession>
<dbReference type="GO" id="GO:0008289">
    <property type="term" value="F:lipid binding"/>
    <property type="evidence" value="ECO:0007669"/>
    <property type="project" value="InterPro"/>
</dbReference>
<dbReference type="PANTHER" id="PTHR10774:SF190">
    <property type="entry name" value="C2 CALCIUM_LIPID-BINDING ENDONUCLEASE_EXONUCLEASE_PHOSPHATASE-RELATED"/>
    <property type="match status" value="1"/>
</dbReference>
<dbReference type="InterPro" id="IPR045050">
    <property type="entry name" value="Synaptotagmin_plant"/>
</dbReference>
<gene>
    <name evidence="3" type="ORF">HAND1043_LOCUS5705</name>
</gene>
<reference evidence="3" key="1">
    <citation type="submission" date="2021-01" db="EMBL/GenBank/DDBJ databases">
        <authorList>
            <person name="Corre E."/>
            <person name="Pelletier E."/>
            <person name="Niang G."/>
            <person name="Scheremetjew M."/>
            <person name="Finn R."/>
            <person name="Kale V."/>
            <person name="Holt S."/>
            <person name="Cochrane G."/>
            <person name="Meng A."/>
            <person name="Brown T."/>
            <person name="Cohen L."/>
        </authorList>
    </citation>
    <scope>NUCLEOTIDE SEQUENCE</scope>
    <source>
        <strain evidence="3">CCMP441</strain>
    </source>
</reference>
<sequence length="481" mass="51452">MGDSNVVYSGKVHIKVVRADDLRQHLNRKPAPMAMLRVSVAGVAQQELMKTNPMPNSTSPEWNQEFVLPVPDASQSQLECTIWDTSDPNPTEFSNFLGEVLLNLAKLIPYKGHYIEQVFFVKQGKTIKTEQQATGNLKLGLRLDISEQPRSPGAEQPRSPVAEVRQEAAAAAVEDAAAKAARETKEAAERERAVKEEQERRAREAEQAAERAAQQAAEARRAAEAQRAQAERARSPSPERRSPERPASPERSVNKSSALDVTTGGGTRTRIVIAVIEASNLPHGVDGESNPMAVVRVQGPAGAPSQQTKASAKTREPFWNEKFVFGVEEAHVPSSSIVAEVVSGQEVVGTVAPVPIRSLLNGQKMSLPTINNGADIYCVDGWFDVHPGRGAPSGGVSSYSSPTKIAGKAQLHLRMTFIPAAGVPTDAVGQRSPSPARADHSVNTSAAGPRVLHHQLQRLPGGAADIGVLLRSEPVAAGGEE</sequence>
<dbReference type="Gene3D" id="2.60.40.150">
    <property type="entry name" value="C2 domain"/>
    <property type="match status" value="2"/>
</dbReference>
<protein>
    <recommendedName>
        <fullName evidence="2">C2 domain-containing protein</fullName>
    </recommendedName>
</protein>
<dbReference type="EMBL" id="HBFK01009484">
    <property type="protein sequence ID" value="CAD8739213.1"/>
    <property type="molecule type" value="Transcribed_RNA"/>
</dbReference>
<feature type="domain" description="C2" evidence="2">
    <location>
        <begin position="245"/>
        <end position="369"/>
    </location>
</feature>
<dbReference type="Pfam" id="PF00168">
    <property type="entry name" value="C2"/>
    <property type="match status" value="2"/>
</dbReference>
<evidence type="ECO:0000259" key="2">
    <source>
        <dbReference type="PROSITE" id="PS50004"/>
    </source>
</evidence>
<feature type="compositionally biased region" description="Basic and acidic residues" evidence="1">
    <location>
        <begin position="176"/>
        <end position="209"/>
    </location>
</feature>
<dbReference type="PROSITE" id="PS50004">
    <property type="entry name" value="C2"/>
    <property type="match status" value="2"/>
</dbReference>
<name>A0A7S0TLK2_HEMAN</name>
<feature type="compositionally biased region" description="Basic and acidic residues" evidence="1">
    <location>
        <begin position="218"/>
        <end position="248"/>
    </location>
</feature>
<dbReference type="InterPro" id="IPR000008">
    <property type="entry name" value="C2_dom"/>
</dbReference>
<feature type="region of interest" description="Disordered" evidence="1">
    <location>
        <begin position="424"/>
        <end position="449"/>
    </location>
</feature>
<dbReference type="AlphaFoldDB" id="A0A7S0TLK2"/>
<dbReference type="SUPFAM" id="SSF49562">
    <property type="entry name" value="C2 domain (Calcium/lipid-binding domain, CaLB)"/>
    <property type="match status" value="2"/>
</dbReference>
<dbReference type="PANTHER" id="PTHR10774">
    <property type="entry name" value="EXTENDED SYNAPTOTAGMIN-RELATED"/>
    <property type="match status" value="1"/>
</dbReference>
<dbReference type="SMART" id="SM00239">
    <property type="entry name" value="C2"/>
    <property type="match status" value="2"/>
</dbReference>
<dbReference type="InterPro" id="IPR035892">
    <property type="entry name" value="C2_domain_sf"/>
</dbReference>
<dbReference type="GO" id="GO:0005783">
    <property type="term" value="C:endoplasmic reticulum"/>
    <property type="evidence" value="ECO:0007669"/>
    <property type="project" value="TreeGrafter"/>
</dbReference>